<feature type="signal peptide" evidence="3">
    <location>
        <begin position="1"/>
        <end position="30"/>
    </location>
</feature>
<keyword evidence="2 3" id="KW-0732">Signal</keyword>
<dbReference type="InterPro" id="IPR028081">
    <property type="entry name" value="Leu-bd"/>
</dbReference>
<evidence type="ECO:0000259" key="4">
    <source>
        <dbReference type="Pfam" id="PF13458"/>
    </source>
</evidence>
<protein>
    <submittedName>
        <fullName evidence="5">ABC transporter substrate-binding protein</fullName>
    </submittedName>
</protein>
<gene>
    <name evidence="5" type="ORF">MXD59_08940</name>
</gene>
<dbReference type="InterPro" id="IPR028082">
    <property type="entry name" value="Peripla_BP_I"/>
</dbReference>
<evidence type="ECO:0000256" key="3">
    <source>
        <dbReference type="SAM" id="SignalP"/>
    </source>
</evidence>
<dbReference type="PANTHER" id="PTHR47235:SF1">
    <property type="entry name" value="BLR6548 PROTEIN"/>
    <property type="match status" value="1"/>
</dbReference>
<dbReference type="CDD" id="cd06341">
    <property type="entry name" value="PBP1_ABC_ligand_binding-like"/>
    <property type="match status" value="1"/>
</dbReference>
<comment type="caution">
    <text evidence="5">The sequence shown here is derived from an EMBL/GenBank/DDBJ whole genome shotgun (WGS) entry which is preliminary data.</text>
</comment>
<evidence type="ECO:0000313" key="5">
    <source>
        <dbReference type="EMBL" id="MCK9875897.1"/>
    </source>
</evidence>
<dbReference type="PROSITE" id="PS51257">
    <property type="entry name" value="PROKAR_LIPOPROTEIN"/>
    <property type="match status" value="1"/>
</dbReference>
<name>A0ABT0JWH6_9ACTN</name>
<evidence type="ECO:0000313" key="6">
    <source>
        <dbReference type="Proteomes" id="UP001201873"/>
    </source>
</evidence>
<evidence type="ECO:0000256" key="1">
    <source>
        <dbReference type="ARBA" id="ARBA00010062"/>
    </source>
</evidence>
<feature type="domain" description="Leucine-binding protein" evidence="4">
    <location>
        <begin position="42"/>
        <end position="392"/>
    </location>
</feature>
<dbReference type="Gene3D" id="3.40.50.2300">
    <property type="match status" value="2"/>
</dbReference>
<organism evidence="5 6">
    <name type="scientific">Frankia umida</name>
    <dbReference type="NCBI Taxonomy" id="573489"/>
    <lineage>
        <taxon>Bacteria</taxon>
        <taxon>Bacillati</taxon>
        <taxon>Actinomycetota</taxon>
        <taxon>Actinomycetes</taxon>
        <taxon>Frankiales</taxon>
        <taxon>Frankiaceae</taxon>
        <taxon>Frankia</taxon>
    </lineage>
</organism>
<dbReference type="RefSeq" id="WP_248824284.1">
    <property type="nucleotide sequence ID" value="NZ_JALKFT010000007.1"/>
</dbReference>
<proteinExistence type="inferred from homology"/>
<dbReference type="SUPFAM" id="SSF53822">
    <property type="entry name" value="Periplasmic binding protein-like I"/>
    <property type="match status" value="1"/>
</dbReference>
<dbReference type="EMBL" id="JALKFT010000007">
    <property type="protein sequence ID" value="MCK9875897.1"/>
    <property type="molecule type" value="Genomic_DNA"/>
</dbReference>
<sequence length="409" mass="42903">MPNRPLSAIAGALLCLATAASCRGGPTAAAANCDAPGVTRNEVRVGLIYPDSGVFARTFTPTRAGIDARLGAVNAAGGVNGRKITYDWEDDQGRLDTNGVVARDLIETKNVFAIMEASPVSTGSADYLANLNVPVAGLAVEPAWSQHRNMFTVQYTSSAVDPRQSVTTFGKFVREQGGTRALMVLDPAGLGLTKTIAKQVQASLQSAGIPFTTAEADETPTAAQLDRIAQKLLSGGIDTLVSPMTIEGFAQIVAGTRQRGAQPKVILSGSQTVNGNLLRTYGAQLAGLTTYAARSVDPRDPAIAAYQANLTRYSPELQVQGDTLARIGYMTADMIVRGLQEAGPCPTRASFVSGLRAVKGYTAEGLTPAVDFDQDFGKLTACYPFIRVNAAGTGVETISDNYCGERITS</sequence>
<feature type="chain" id="PRO_5045326276" evidence="3">
    <location>
        <begin position="31"/>
        <end position="409"/>
    </location>
</feature>
<keyword evidence="6" id="KW-1185">Reference proteome</keyword>
<reference evidence="5 6" key="1">
    <citation type="submission" date="2022-04" db="EMBL/GenBank/DDBJ databases">
        <title>Genome diversity in the genus Frankia.</title>
        <authorList>
            <person name="Carlos-Shanley C."/>
            <person name="Hahn D."/>
        </authorList>
    </citation>
    <scope>NUCLEOTIDE SEQUENCE [LARGE SCALE GENOMIC DNA]</scope>
    <source>
        <strain evidence="5 6">Ag45/Mut15</strain>
    </source>
</reference>
<accession>A0ABT0JWH6</accession>
<dbReference type="PANTHER" id="PTHR47235">
    <property type="entry name" value="BLR6548 PROTEIN"/>
    <property type="match status" value="1"/>
</dbReference>
<comment type="similarity">
    <text evidence="1">Belongs to the leucine-binding protein family.</text>
</comment>
<evidence type="ECO:0000256" key="2">
    <source>
        <dbReference type="ARBA" id="ARBA00022729"/>
    </source>
</evidence>
<dbReference type="Proteomes" id="UP001201873">
    <property type="component" value="Unassembled WGS sequence"/>
</dbReference>
<dbReference type="Pfam" id="PF13458">
    <property type="entry name" value="Peripla_BP_6"/>
    <property type="match status" value="1"/>
</dbReference>